<feature type="transmembrane region" description="Helical" evidence="6">
    <location>
        <begin position="200"/>
        <end position="219"/>
    </location>
</feature>
<evidence type="ECO:0000313" key="8">
    <source>
        <dbReference type="EMBL" id="CAF9908308.1"/>
    </source>
</evidence>
<dbReference type="InterPro" id="IPR036259">
    <property type="entry name" value="MFS_trans_sf"/>
</dbReference>
<dbReference type="GO" id="GO:0022857">
    <property type="term" value="F:transmembrane transporter activity"/>
    <property type="evidence" value="ECO:0007669"/>
    <property type="project" value="InterPro"/>
</dbReference>
<evidence type="ECO:0000313" key="9">
    <source>
        <dbReference type="Proteomes" id="UP000664534"/>
    </source>
</evidence>
<reference evidence="8" key="1">
    <citation type="submission" date="2021-03" db="EMBL/GenBank/DDBJ databases">
        <authorList>
            <person name="Tagirdzhanova G."/>
        </authorList>
    </citation>
    <scope>NUCLEOTIDE SEQUENCE</scope>
</reference>
<feature type="transmembrane region" description="Helical" evidence="6">
    <location>
        <begin position="44"/>
        <end position="62"/>
    </location>
</feature>
<dbReference type="GO" id="GO:0005886">
    <property type="term" value="C:plasma membrane"/>
    <property type="evidence" value="ECO:0007669"/>
    <property type="project" value="TreeGrafter"/>
</dbReference>
<dbReference type="Gene3D" id="1.20.1250.20">
    <property type="entry name" value="MFS general substrate transporter like domains"/>
    <property type="match status" value="1"/>
</dbReference>
<evidence type="ECO:0000256" key="2">
    <source>
        <dbReference type="ARBA" id="ARBA00022692"/>
    </source>
</evidence>
<organism evidence="8 9">
    <name type="scientific">Imshaugia aleurites</name>
    <dbReference type="NCBI Taxonomy" id="172621"/>
    <lineage>
        <taxon>Eukaryota</taxon>
        <taxon>Fungi</taxon>
        <taxon>Dikarya</taxon>
        <taxon>Ascomycota</taxon>
        <taxon>Pezizomycotina</taxon>
        <taxon>Lecanoromycetes</taxon>
        <taxon>OSLEUM clade</taxon>
        <taxon>Lecanoromycetidae</taxon>
        <taxon>Lecanorales</taxon>
        <taxon>Lecanorineae</taxon>
        <taxon>Parmeliaceae</taxon>
        <taxon>Imshaugia</taxon>
    </lineage>
</organism>
<dbReference type="PANTHER" id="PTHR23502:SF74">
    <property type="entry name" value="MAJOR FACILITATOR SUPERFAMILY (MFS) PROFILE DOMAIN-CONTAINING PROTEIN"/>
    <property type="match status" value="1"/>
</dbReference>
<dbReference type="PROSITE" id="PS50850">
    <property type="entry name" value="MFS"/>
    <property type="match status" value="1"/>
</dbReference>
<keyword evidence="4 6" id="KW-0472">Membrane</keyword>
<dbReference type="AlphaFoldDB" id="A0A8H3EPU2"/>
<dbReference type="EMBL" id="CAJPDT010000004">
    <property type="protein sequence ID" value="CAF9908308.1"/>
    <property type="molecule type" value="Genomic_DNA"/>
</dbReference>
<feature type="region of interest" description="Disordered" evidence="5">
    <location>
        <begin position="1"/>
        <end position="33"/>
    </location>
</feature>
<keyword evidence="9" id="KW-1185">Reference proteome</keyword>
<dbReference type="PANTHER" id="PTHR23502">
    <property type="entry name" value="MAJOR FACILITATOR SUPERFAMILY"/>
    <property type="match status" value="1"/>
</dbReference>
<feature type="transmembrane region" description="Helical" evidence="6">
    <location>
        <begin position="171"/>
        <end position="194"/>
    </location>
</feature>
<evidence type="ECO:0000256" key="5">
    <source>
        <dbReference type="SAM" id="MobiDB-lite"/>
    </source>
</evidence>
<keyword evidence="2 6" id="KW-0812">Transmembrane</keyword>
<protein>
    <recommendedName>
        <fullName evidence="7">Major facilitator superfamily (MFS) profile domain-containing protein</fullName>
    </recommendedName>
</protein>
<gene>
    <name evidence="8" type="ORF">IMSHALPRED_006636</name>
</gene>
<dbReference type="InterPro" id="IPR020846">
    <property type="entry name" value="MFS_dom"/>
</dbReference>
<dbReference type="Proteomes" id="UP000664534">
    <property type="component" value="Unassembled WGS sequence"/>
</dbReference>
<keyword evidence="3 6" id="KW-1133">Transmembrane helix</keyword>
<feature type="transmembrane region" description="Helical" evidence="6">
    <location>
        <begin position="112"/>
        <end position="131"/>
    </location>
</feature>
<feature type="transmembrane region" description="Helical" evidence="6">
    <location>
        <begin position="82"/>
        <end position="100"/>
    </location>
</feature>
<name>A0A8H3EPU2_9LECA</name>
<dbReference type="OrthoDB" id="5141738at2759"/>
<proteinExistence type="predicted"/>
<accession>A0A8H3EPU2</accession>
<dbReference type="Pfam" id="PF07690">
    <property type="entry name" value="MFS_1"/>
    <property type="match status" value="1"/>
</dbReference>
<evidence type="ECO:0000256" key="4">
    <source>
        <dbReference type="ARBA" id="ARBA00023136"/>
    </source>
</evidence>
<evidence type="ECO:0000259" key="7">
    <source>
        <dbReference type="PROSITE" id="PS50850"/>
    </source>
</evidence>
<comment type="subcellular location">
    <subcellularLocation>
        <location evidence="1">Membrane</location>
        <topology evidence="1">Multi-pass membrane protein</topology>
    </subcellularLocation>
</comment>
<sequence length="302" mass="33491">MPEEESRAVPPASGVADNSPVYPPSLDDQQPASAGDWSVQRKRFAVLTGLLLNFNTTLSSSLPSGAIDSLNAAFHVTDNHQTSLPVAVFLIGYIFGPLVFGFVSESYGRRKCFISSFALYTIFTMACALAPTWPALLVFRFLVGLGASAPQAVLGGMFSDLYPDLRPRGTAVMFLGLTSNIGPLIGPIIAGFSTVKDWRWMFWISLIMAGANWPLLLFLPETFLPARQHAVVESSLEKNEPDTILAKVKLEFVMQDWVKRVLTRPIRMFAEPMVLLTDLFLLYQYSVLFLYFEAYPIIFKGM</sequence>
<dbReference type="SUPFAM" id="SSF103473">
    <property type="entry name" value="MFS general substrate transporter"/>
    <property type="match status" value="1"/>
</dbReference>
<feature type="domain" description="Major facilitator superfamily (MFS) profile" evidence="7">
    <location>
        <begin position="41"/>
        <end position="302"/>
    </location>
</feature>
<evidence type="ECO:0000256" key="1">
    <source>
        <dbReference type="ARBA" id="ARBA00004141"/>
    </source>
</evidence>
<dbReference type="InterPro" id="IPR011701">
    <property type="entry name" value="MFS"/>
</dbReference>
<feature type="transmembrane region" description="Helical" evidence="6">
    <location>
        <begin position="273"/>
        <end position="292"/>
    </location>
</feature>
<evidence type="ECO:0000256" key="6">
    <source>
        <dbReference type="SAM" id="Phobius"/>
    </source>
</evidence>
<comment type="caution">
    <text evidence="8">The sequence shown here is derived from an EMBL/GenBank/DDBJ whole genome shotgun (WGS) entry which is preliminary data.</text>
</comment>
<evidence type="ECO:0000256" key="3">
    <source>
        <dbReference type="ARBA" id="ARBA00022989"/>
    </source>
</evidence>